<dbReference type="InterPro" id="IPR016032">
    <property type="entry name" value="Sig_transdc_resp-reg_C-effctor"/>
</dbReference>
<evidence type="ECO:0000313" key="6">
    <source>
        <dbReference type="Proteomes" id="UP000008080"/>
    </source>
</evidence>
<dbReference type="SMART" id="SM00421">
    <property type="entry name" value="HTH_LUXR"/>
    <property type="match status" value="1"/>
</dbReference>
<keyword evidence="6" id="KW-1185">Reference proteome</keyword>
<keyword evidence="3" id="KW-0804">Transcription</keyword>
<evidence type="ECO:0000259" key="4">
    <source>
        <dbReference type="PROSITE" id="PS50043"/>
    </source>
</evidence>
<accession>Q6ML64</accession>
<dbReference type="PROSITE" id="PS00622">
    <property type="entry name" value="HTH_LUXR_1"/>
    <property type="match status" value="1"/>
</dbReference>
<dbReference type="GO" id="GO:0006355">
    <property type="term" value="P:regulation of DNA-templated transcription"/>
    <property type="evidence" value="ECO:0007669"/>
    <property type="project" value="InterPro"/>
</dbReference>
<gene>
    <name evidence="5" type="ordered locus">Bd2154</name>
</gene>
<dbReference type="InterPro" id="IPR036388">
    <property type="entry name" value="WH-like_DNA-bd_sf"/>
</dbReference>
<name>Q6ML64_BDEBA</name>
<dbReference type="PROSITE" id="PS50043">
    <property type="entry name" value="HTH_LUXR_2"/>
    <property type="match status" value="1"/>
</dbReference>
<evidence type="ECO:0000313" key="5">
    <source>
        <dbReference type="EMBL" id="CAE79993.1"/>
    </source>
</evidence>
<dbReference type="KEGG" id="bba:Bd2154"/>
<dbReference type="HOGENOM" id="CLU_1559950_0_0_7"/>
<proteinExistence type="predicted"/>
<organism evidence="5 6">
    <name type="scientific">Bdellovibrio bacteriovorus (strain ATCC 15356 / DSM 50701 / NCIMB 9529 / HD100)</name>
    <dbReference type="NCBI Taxonomy" id="264462"/>
    <lineage>
        <taxon>Bacteria</taxon>
        <taxon>Pseudomonadati</taxon>
        <taxon>Bdellovibrionota</taxon>
        <taxon>Bdellovibrionia</taxon>
        <taxon>Bdellovibrionales</taxon>
        <taxon>Pseudobdellovibrionaceae</taxon>
        <taxon>Bdellovibrio</taxon>
    </lineage>
</organism>
<dbReference type="Proteomes" id="UP000008080">
    <property type="component" value="Chromosome"/>
</dbReference>
<dbReference type="CDD" id="cd06170">
    <property type="entry name" value="LuxR_C_like"/>
    <property type="match status" value="1"/>
</dbReference>
<reference evidence="5 6" key="1">
    <citation type="journal article" date="2004" name="Science">
        <title>A predator unmasked: life cycle of Bdellovibrio bacteriovorus from a genomic perspective.</title>
        <authorList>
            <person name="Rendulic S."/>
            <person name="Jagtap P."/>
            <person name="Rosinus A."/>
            <person name="Eppinger M."/>
            <person name="Baar C."/>
            <person name="Lanz C."/>
            <person name="Keller H."/>
            <person name="Lambert C."/>
            <person name="Evans K.J."/>
            <person name="Goesmann A."/>
            <person name="Meyer F."/>
            <person name="Sockett R.E."/>
            <person name="Schuster S.C."/>
        </authorList>
    </citation>
    <scope>NUCLEOTIDE SEQUENCE [LARGE SCALE GENOMIC DNA]</scope>
    <source>
        <strain evidence="6">ATCC 15356 / DSM 50701 / NCIMB 9529 / HD100</strain>
    </source>
</reference>
<dbReference type="PANTHER" id="PTHR44688:SF16">
    <property type="entry name" value="DNA-BINDING TRANSCRIPTIONAL ACTIVATOR DEVR_DOSR"/>
    <property type="match status" value="1"/>
</dbReference>
<evidence type="ECO:0000256" key="1">
    <source>
        <dbReference type="ARBA" id="ARBA00023015"/>
    </source>
</evidence>
<dbReference type="Gene3D" id="1.10.10.10">
    <property type="entry name" value="Winged helix-like DNA-binding domain superfamily/Winged helix DNA-binding domain"/>
    <property type="match status" value="1"/>
</dbReference>
<protein>
    <submittedName>
        <fullName evidence="5">Two-component response regulator homolog</fullName>
    </submittedName>
</protein>
<sequence length="186" mass="21497">MKGGFRRVWHGRRWRVDGQNDLRHFANLGTKLGLCVKDQDKRVLYQNENSINTCGNMLGEQCTKTCMTLYKKIEECSAISEGMKLFKATEIEGHKVDALIVNDGDKITTMLYPLDESEEKFQKQEVYFREKGLTKSEIRIMQMVLQGMTNANIAEKLFISKATLKTHLNNIYKKLPESMRPSQVRN</sequence>
<evidence type="ECO:0000256" key="2">
    <source>
        <dbReference type="ARBA" id="ARBA00023125"/>
    </source>
</evidence>
<dbReference type="Pfam" id="PF00196">
    <property type="entry name" value="GerE"/>
    <property type="match status" value="1"/>
</dbReference>
<dbReference type="PRINTS" id="PR00038">
    <property type="entry name" value="HTHLUXR"/>
</dbReference>
<dbReference type="PANTHER" id="PTHR44688">
    <property type="entry name" value="DNA-BINDING TRANSCRIPTIONAL ACTIVATOR DEVR_DOSR"/>
    <property type="match status" value="1"/>
</dbReference>
<dbReference type="InterPro" id="IPR000792">
    <property type="entry name" value="Tscrpt_reg_LuxR_C"/>
</dbReference>
<dbReference type="SUPFAM" id="SSF46894">
    <property type="entry name" value="C-terminal effector domain of the bipartite response regulators"/>
    <property type="match status" value="1"/>
</dbReference>
<dbReference type="GO" id="GO:0003677">
    <property type="term" value="F:DNA binding"/>
    <property type="evidence" value="ECO:0007669"/>
    <property type="project" value="UniProtKB-KW"/>
</dbReference>
<dbReference type="eggNOG" id="COG2197">
    <property type="taxonomic scope" value="Bacteria"/>
</dbReference>
<keyword evidence="2" id="KW-0238">DNA-binding</keyword>
<dbReference type="STRING" id="264462.Bd2154"/>
<feature type="domain" description="HTH luxR-type" evidence="4">
    <location>
        <begin position="126"/>
        <end position="186"/>
    </location>
</feature>
<evidence type="ECO:0000256" key="3">
    <source>
        <dbReference type="ARBA" id="ARBA00023163"/>
    </source>
</evidence>
<keyword evidence="1" id="KW-0805">Transcription regulation</keyword>
<dbReference type="EMBL" id="BX842651">
    <property type="protein sequence ID" value="CAE79993.1"/>
    <property type="molecule type" value="Genomic_DNA"/>
</dbReference>
<dbReference type="AlphaFoldDB" id="Q6ML64"/>